<feature type="signal peptide" evidence="5">
    <location>
        <begin position="1"/>
        <end position="20"/>
    </location>
</feature>
<gene>
    <name evidence="7" type="primary">LOC113403783</name>
</gene>
<evidence type="ECO:0000256" key="4">
    <source>
        <dbReference type="RuleBase" id="RU003718"/>
    </source>
</evidence>
<dbReference type="Pfam" id="PF00201">
    <property type="entry name" value="UDPGT"/>
    <property type="match status" value="1"/>
</dbReference>
<dbReference type="InterPro" id="IPR035595">
    <property type="entry name" value="UDP_glycos_trans_CS"/>
</dbReference>
<keyword evidence="5" id="KW-0732">Signal</keyword>
<dbReference type="Gene3D" id="3.40.50.2000">
    <property type="entry name" value="Glycogen Phosphorylase B"/>
    <property type="match status" value="1"/>
</dbReference>
<evidence type="ECO:0000256" key="5">
    <source>
        <dbReference type="RuleBase" id="RU362059"/>
    </source>
</evidence>
<dbReference type="SUPFAM" id="SSF53756">
    <property type="entry name" value="UDP-Glycosyltransferase/glycogen phosphorylase"/>
    <property type="match status" value="1"/>
</dbReference>
<dbReference type="EC" id="2.4.1.17" evidence="5"/>
<keyword evidence="2 4" id="KW-0328">Glycosyltransferase</keyword>
<evidence type="ECO:0000256" key="1">
    <source>
        <dbReference type="ARBA" id="ARBA00009995"/>
    </source>
</evidence>
<keyword evidence="5" id="KW-1133">Transmembrane helix</keyword>
<dbReference type="GeneID" id="113403783"/>
<evidence type="ECO:0000256" key="2">
    <source>
        <dbReference type="ARBA" id="ARBA00022676"/>
    </source>
</evidence>
<dbReference type="InterPro" id="IPR002213">
    <property type="entry name" value="UDP_glucos_trans"/>
</dbReference>
<sequence length="520" mass="58928">MSKWALVLVSFLSSLYLSNAYKVLFISPLPSKSHSILGEGVLNHLSRAGHEVTYIASIIPEKPIKGVSVIDVSDSVKLPTGMMNLKSIMDKTQSNDLFNMMPALMNMSRNTINNDGVKTLLSDKTKQFDVIIAEWMFNEVYAGFSGVFNCPLIWLSTIEPHWMVLQLVDEIPNPSYNVDSLSSNVPPLTFSQRLLELGLQIFGKLIQIFYTSGVEQEIYENHFVPHIRNRGYPVQPIEELKYNVSLVLSNSHVSMGVATRLPPNFIPIGGYHIDPVVKPLPKDLQNIMDNAKHGIIYFSMGSNLRSQHFPTEVKQELLNMFAELKQTVLWKFEEDLPNLPNNVHILKWAPQQSILAHKKCLLFITHGGLLSTTESIHFGVPIIGIPVFADQFVNVARGVKKGFAKKVDLSYTMAKDLRVAIQEMIHESRYMTKIKELSFIYHHRTVSPGQELVHWVEHVIKTGGARHLRTPALMTPWYQKVYLDLAIILLIIIIAIKYIFRYICCSNGNKVSASYKKKQN</sequence>
<dbReference type="InterPro" id="IPR050271">
    <property type="entry name" value="UDP-glycosyltransferase"/>
</dbReference>
<keyword evidence="3 4" id="KW-0808">Transferase</keyword>
<dbReference type="CDD" id="cd03784">
    <property type="entry name" value="GT1_Gtf-like"/>
    <property type="match status" value="1"/>
</dbReference>
<organism evidence="6 7">
    <name type="scientific">Vanessa tameamea</name>
    <name type="common">Kamehameha butterfly</name>
    <dbReference type="NCBI Taxonomy" id="334116"/>
    <lineage>
        <taxon>Eukaryota</taxon>
        <taxon>Metazoa</taxon>
        <taxon>Ecdysozoa</taxon>
        <taxon>Arthropoda</taxon>
        <taxon>Hexapoda</taxon>
        <taxon>Insecta</taxon>
        <taxon>Pterygota</taxon>
        <taxon>Neoptera</taxon>
        <taxon>Endopterygota</taxon>
        <taxon>Lepidoptera</taxon>
        <taxon>Glossata</taxon>
        <taxon>Ditrysia</taxon>
        <taxon>Papilionoidea</taxon>
        <taxon>Nymphalidae</taxon>
        <taxon>Nymphalinae</taxon>
        <taxon>Vanessa</taxon>
    </lineage>
</organism>
<dbReference type="RefSeq" id="XP_064074040.1">
    <property type="nucleotide sequence ID" value="XM_064217970.1"/>
</dbReference>
<keyword evidence="5" id="KW-0812">Transmembrane</keyword>
<comment type="catalytic activity">
    <reaction evidence="5">
        <text>glucuronate acceptor + UDP-alpha-D-glucuronate = acceptor beta-D-glucuronoside + UDP + H(+)</text>
        <dbReference type="Rhea" id="RHEA:21032"/>
        <dbReference type="ChEBI" id="CHEBI:15378"/>
        <dbReference type="ChEBI" id="CHEBI:58052"/>
        <dbReference type="ChEBI" id="CHEBI:58223"/>
        <dbReference type="ChEBI" id="CHEBI:132367"/>
        <dbReference type="ChEBI" id="CHEBI:132368"/>
        <dbReference type="EC" id="2.4.1.17"/>
    </reaction>
</comment>
<feature type="chain" id="PRO_5044998665" description="UDP-glucuronosyltransferase" evidence="5">
    <location>
        <begin position="21"/>
        <end position="520"/>
    </location>
</feature>
<dbReference type="PROSITE" id="PS00375">
    <property type="entry name" value="UDPGT"/>
    <property type="match status" value="1"/>
</dbReference>
<comment type="similarity">
    <text evidence="1 4">Belongs to the UDP-glycosyltransferase family.</text>
</comment>
<name>A0ABM4ARX6_VANTA</name>
<dbReference type="Proteomes" id="UP001652626">
    <property type="component" value="Chromosome 20"/>
</dbReference>
<protein>
    <recommendedName>
        <fullName evidence="5">UDP-glucuronosyltransferase</fullName>
        <ecNumber evidence="5">2.4.1.17</ecNumber>
    </recommendedName>
</protein>
<evidence type="ECO:0000313" key="6">
    <source>
        <dbReference type="Proteomes" id="UP001652626"/>
    </source>
</evidence>
<comment type="subcellular location">
    <subcellularLocation>
        <location evidence="5">Membrane</location>
        <topology evidence="5">Single-pass membrane protein</topology>
    </subcellularLocation>
</comment>
<keyword evidence="6" id="KW-1185">Reference proteome</keyword>
<evidence type="ECO:0000313" key="7">
    <source>
        <dbReference type="RefSeq" id="XP_064074040.1"/>
    </source>
</evidence>
<feature type="transmembrane region" description="Helical" evidence="5">
    <location>
        <begin position="481"/>
        <end position="500"/>
    </location>
</feature>
<dbReference type="PANTHER" id="PTHR48043">
    <property type="entry name" value="EG:EG0003.4 PROTEIN-RELATED"/>
    <property type="match status" value="1"/>
</dbReference>
<evidence type="ECO:0000256" key="3">
    <source>
        <dbReference type="ARBA" id="ARBA00022679"/>
    </source>
</evidence>
<proteinExistence type="inferred from homology"/>
<dbReference type="PANTHER" id="PTHR48043:SF159">
    <property type="entry name" value="EG:EG0003.4 PROTEIN-RELATED"/>
    <property type="match status" value="1"/>
</dbReference>
<accession>A0ABM4ARX6</accession>
<reference evidence="7" key="1">
    <citation type="submission" date="2025-08" db="UniProtKB">
        <authorList>
            <consortium name="RefSeq"/>
        </authorList>
    </citation>
    <scope>IDENTIFICATION</scope>
    <source>
        <tissue evidence="7">Whole body</tissue>
    </source>
</reference>
<keyword evidence="5" id="KW-0472">Membrane</keyword>